<evidence type="ECO:0000256" key="5">
    <source>
        <dbReference type="PROSITE-ProRule" id="PRU00557"/>
    </source>
</evidence>
<dbReference type="GO" id="GO:0005319">
    <property type="term" value="F:lipid transporter activity"/>
    <property type="evidence" value="ECO:0007669"/>
    <property type="project" value="InterPro"/>
</dbReference>
<feature type="domain" description="Vitellogenin" evidence="7">
    <location>
        <begin position="32"/>
        <end position="758"/>
    </location>
</feature>
<dbReference type="InterPro" id="IPR001846">
    <property type="entry name" value="VWF_type-D"/>
</dbReference>
<dbReference type="Proteomes" id="UP000827092">
    <property type="component" value="Unassembled WGS sequence"/>
</dbReference>
<protein>
    <recommendedName>
        <fullName evidence="11">Vitellogenin</fullName>
    </recommendedName>
</protein>
<reference evidence="9 10" key="1">
    <citation type="journal article" date="2022" name="Nat. Ecol. Evol.">
        <title>A masculinizing supergene underlies an exaggerated male reproductive morph in a spider.</title>
        <authorList>
            <person name="Hendrickx F."/>
            <person name="De Corte Z."/>
            <person name="Sonet G."/>
            <person name="Van Belleghem S.M."/>
            <person name="Kostlbacher S."/>
            <person name="Vangestel C."/>
        </authorList>
    </citation>
    <scope>NUCLEOTIDE SEQUENCE [LARGE SCALE GENOMIC DNA]</scope>
    <source>
        <strain evidence="9">W744_W776</strain>
    </source>
</reference>
<feature type="signal peptide" evidence="6">
    <location>
        <begin position="1"/>
        <end position="19"/>
    </location>
</feature>
<dbReference type="InterPro" id="IPR015819">
    <property type="entry name" value="Lipid_transp_b-sht_shell"/>
</dbReference>
<evidence type="ECO:0000259" key="7">
    <source>
        <dbReference type="PROSITE" id="PS51211"/>
    </source>
</evidence>
<evidence type="ECO:0000313" key="9">
    <source>
        <dbReference type="EMBL" id="KAG8195222.1"/>
    </source>
</evidence>
<dbReference type="PROSITE" id="PS51211">
    <property type="entry name" value="VITELLOGENIN"/>
    <property type="match status" value="1"/>
</dbReference>
<comment type="caution">
    <text evidence="5">Lacks conserved residue(s) required for the propagation of feature annotation.</text>
</comment>
<keyword evidence="4" id="KW-0325">Glycoprotein</keyword>
<dbReference type="Gene3D" id="1.25.10.20">
    <property type="entry name" value="Vitellinogen, superhelical"/>
    <property type="match status" value="1"/>
</dbReference>
<sequence length="1727" mass="197046">MKSLVAAALAIFVVELEEAHHTPSHVLGYPKFVQRMTHLYDVSINMTSGVPGMHSQVAKSVMSMELKIFAKSQSELIISMHRVRVSDSLPGVESSTEALSLKPYPELEEKLKIPIKAILEQGMIKSYTLDHHETLESQKIKRTILRHFEIYLDRKLLNGGVNGVWPLTYNVTRESPLGNFQSHYIVTSSPNVAFPVDKNVFNISRVDNFETIPYLAYKTHHNFQEQGCPEVCKKDHVENRFGAGCPSGFEPYHTPMKRSFVQHHNLKTAKTGDLIIDMIRTKETHVADVYDQNMEVTIRSVIKFRKANTEVLKLPSGQVTKTDLHDMTTEINEEQINEKCHLADPRKAIEQVKSLLQEITSIVVEGNVESEKSKLVGEKLILLQKALTVMKQGDLRIIKKSVVTYDELESASLEDKVKRQIWLDNLPIIGTSESVSFIVQLIKENVNKPNKVISIWEAKSILESLPNNIIHPTGKTVLELTTLLDIISNPRASGYKMFYSAAHLTVSRVIRSLCSEFNGIPLDELSRLNSEEEAPQEFEQPELFAQRHCPRLVAKKFVQDIANKLKSTTDKSKRVIYIETLARTGLHQVLSIIRPYVFGHFSGLTPSYTDYVRVVTINTLHNLVSKHSKEVQDIVLPVFFNKTESPKVRNAAFAVYARSHPTLGSLQHVAEQTWKEPSVEVGSFVTSTLETLGNSTTPCHQLTAQRIKKVLPQIKRVVRGNHHAKNMYWSLFDKIRGFGLETRFEHTPSNESFFPSTLYGALGYNADSLRDIFFQYALISQGVTSRNVWDELLIKMGIKTAEDIPQSKEKAIFPDMEIDSRDPEFWRFTVYEKLFYSTSYYYFDAEESNKIDIMAMVKENIKHYFTRNAQGIYEGQFVKVFIPSSYRSKAVGHALPYPVEFEMRNPLVISLKLRFNQTPTPGFGNGYTADIIPSVYYSTLYSNQMLNLGDCKHVGVYHEKRVAVTYPIRIRVALEKSGKFRMSYSFPELPKKIFTFNSEAGTYAGKRSLEMLPSVENRKTIKTLPSQFEHKESYGIFGLPKFERVIMSEDIQQGREETPRTPTEAVHQFLRHFLNAGWRRKSIDIVRVPDVMTWPTSKTQLQINLDFIKNYVSVAQGASGNWLQNLKLEDNLEEHDTLSYAHESSSLHKALSTELDHIQHQLNVKVEQLTEEGKPGNSASFHVDYLHTLNGTIHFAYVNASTSIQQLKPMFVTGYHAVAFIERPNEFKYDPKKFGEQIGLTLSGLAFNKDVLTTEVDVVAKSLFTYEPLDHVLNKHMNPQVPAENFLPENYEECVRDVAEGKAQSVACIRAMREHAIYNKLKLHAIWKEDTCLPSIIRKFGHKLDLALKYAYYPHISEMQRQTYPYGFKVEATYIDKMTDEPVVDIKLVKPEETLKLERISAGWVQPMSSIDNIMNTYAQRFTNNTYPATCAFMDKYVRTYDMKTFRMPKELPEHTYILSTHCTQNKKFAVLVDYESRKVGTKKVHIYLGNHYITLVPGSRSEYTIKFDDKEQVVSRSHSIELDTEQRIFAVVIETNDRSSFIEIHAKKAGIKVVYDGKNAKVEVEPRYKGELCGLCSEYNGEIVHELRGVDRCLYSSSEDFAKSNIVGHTGDKEPKYSVDCRADDITFTSQEEQQSSQEEGSEPTLKRNKVISRADQLCFSVKPVPVCANNAMPIETKSEEVDFHCLPKVDTNARKMVAEANRRILGEVETKSVDHTRVIEVAKMC</sequence>
<dbReference type="PANTHER" id="PTHR23345">
    <property type="entry name" value="VITELLOGENIN-RELATED"/>
    <property type="match status" value="1"/>
</dbReference>
<keyword evidence="2" id="KW-0758">Storage protein</keyword>
<dbReference type="InterPro" id="IPR011030">
    <property type="entry name" value="Lipovitellin_superhlx_dom"/>
</dbReference>
<dbReference type="SMART" id="SM00638">
    <property type="entry name" value="LPD_N"/>
    <property type="match status" value="1"/>
</dbReference>
<dbReference type="PANTHER" id="PTHR23345:SF15">
    <property type="entry name" value="VITELLOGENIN 1-RELATED"/>
    <property type="match status" value="1"/>
</dbReference>
<dbReference type="SUPFAM" id="SSF56968">
    <property type="entry name" value="Lipovitellin-phosvitin complex, beta-sheet shell regions"/>
    <property type="match status" value="1"/>
</dbReference>
<evidence type="ECO:0000259" key="8">
    <source>
        <dbReference type="PROSITE" id="PS51233"/>
    </source>
</evidence>
<dbReference type="PROSITE" id="PS51233">
    <property type="entry name" value="VWFD"/>
    <property type="match status" value="1"/>
</dbReference>
<keyword evidence="10" id="KW-1185">Reference proteome</keyword>
<dbReference type="Gene3D" id="2.30.230.10">
    <property type="entry name" value="Lipovitellin, beta-sheet shell regions, chain A"/>
    <property type="match status" value="1"/>
</dbReference>
<keyword evidence="1 6" id="KW-0732">Signal</keyword>
<dbReference type="SUPFAM" id="SSF48431">
    <property type="entry name" value="Lipovitellin-phosvitin complex, superhelical domain"/>
    <property type="match status" value="1"/>
</dbReference>
<keyword evidence="3" id="KW-1015">Disulfide bond</keyword>
<dbReference type="InterPro" id="IPR001747">
    <property type="entry name" value="Vitellogenin_N"/>
</dbReference>
<comment type="caution">
    <text evidence="9">The sequence shown here is derived from an EMBL/GenBank/DDBJ whole genome shotgun (WGS) entry which is preliminary data.</text>
</comment>
<gene>
    <name evidence="9" type="ORF">JTE90_027963</name>
</gene>
<evidence type="ECO:0000256" key="1">
    <source>
        <dbReference type="ARBA" id="ARBA00022729"/>
    </source>
</evidence>
<evidence type="ECO:0000256" key="3">
    <source>
        <dbReference type="ARBA" id="ARBA00023157"/>
    </source>
</evidence>
<dbReference type="InterPro" id="IPR015816">
    <property type="entry name" value="Vitellinogen_b-sht_N"/>
</dbReference>
<name>A0AAV6VET0_9ARAC</name>
<dbReference type="Pfam" id="PF00094">
    <property type="entry name" value="VWD"/>
    <property type="match status" value="1"/>
</dbReference>
<feature type="chain" id="PRO_5043675384" description="Vitellogenin" evidence="6">
    <location>
        <begin position="20"/>
        <end position="1727"/>
    </location>
</feature>
<accession>A0AAV6VET0</accession>
<evidence type="ECO:0000256" key="6">
    <source>
        <dbReference type="SAM" id="SignalP"/>
    </source>
</evidence>
<evidence type="ECO:0008006" key="11">
    <source>
        <dbReference type="Google" id="ProtNLM"/>
    </source>
</evidence>
<dbReference type="InterPro" id="IPR050733">
    <property type="entry name" value="Vitellogenin/Apolipophorin"/>
</dbReference>
<dbReference type="EMBL" id="JAFNEN010000091">
    <property type="protein sequence ID" value="KAG8195222.1"/>
    <property type="molecule type" value="Genomic_DNA"/>
</dbReference>
<evidence type="ECO:0000256" key="2">
    <source>
        <dbReference type="ARBA" id="ARBA00022761"/>
    </source>
</evidence>
<dbReference type="SMART" id="SM00216">
    <property type="entry name" value="VWD"/>
    <property type="match status" value="1"/>
</dbReference>
<feature type="domain" description="VWFD" evidence="8">
    <location>
        <begin position="1428"/>
        <end position="1616"/>
    </location>
</feature>
<evidence type="ECO:0000313" key="10">
    <source>
        <dbReference type="Proteomes" id="UP000827092"/>
    </source>
</evidence>
<proteinExistence type="predicted"/>
<organism evidence="9 10">
    <name type="scientific">Oedothorax gibbosus</name>
    <dbReference type="NCBI Taxonomy" id="931172"/>
    <lineage>
        <taxon>Eukaryota</taxon>
        <taxon>Metazoa</taxon>
        <taxon>Ecdysozoa</taxon>
        <taxon>Arthropoda</taxon>
        <taxon>Chelicerata</taxon>
        <taxon>Arachnida</taxon>
        <taxon>Araneae</taxon>
        <taxon>Araneomorphae</taxon>
        <taxon>Entelegynae</taxon>
        <taxon>Araneoidea</taxon>
        <taxon>Linyphiidae</taxon>
        <taxon>Erigoninae</taxon>
        <taxon>Oedothorax</taxon>
    </lineage>
</organism>
<evidence type="ECO:0000256" key="4">
    <source>
        <dbReference type="ARBA" id="ARBA00023180"/>
    </source>
</evidence>
<dbReference type="Pfam" id="PF01347">
    <property type="entry name" value="Vitellogenin_N"/>
    <property type="match status" value="1"/>
</dbReference>